<dbReference type="GO" id="GO:0006596">
    <property type="term" value="P:polyamine biosynthetic process"/>
    <property type="evidence" value="ECO:0007669"/>
    <property type="project" value="InterPro"/>
</dbReference>
<evidence type="ECO:0000256" key="3">
    <source>
        <dbReference type="PIRSR" id="PIRSR600183-50"/>
    </source>
</evidence>
<gene>
    <name evidence="5" type="primary">lysA_2</name>
    <name evidence="5" type="ORF">CA54_57700</name>
</gene>
<dbReference type="EC" id="4.1.1.20" evidence="5"/>
<evidence type="ECO:0000313" key="5">
    <source>
        <dbReference type="EMBL" id="TWU07364.1"/>
    </source>
</evidence>
<name>A0A5C6BA23_9PLAN</name>
<dbReference type="InterPro" id="IPR022657">
    <property type="entry name" value="De-COase2_CS"/>
</dbReference>
<dbReference type="Pfam" id="PF02784">
    <property type="entry name" value="Orn_Arg_deC_N"/>
    <property type="match status" value="1"/>
</dbReference>
<dbReference type="InterPro" id="IPR022644">
    <property type="entry name" value="De-COase2_N"/>
</dbReference>
<feature type="active site" description="Proton donor" evidence="3">
    <location>
        <position position="351"/>
    </location>
</feature>
<dbReference type="PRINTS" id="PR01179">
    <property type="entry name" value="ODADCRBXLASE"/>
</dbReference>
<dbReference type="Proteomes" id="UP000320735">
    <property type="component" value="Unassembled WGS sequence"/>
</dbReference>
<dbReference type="GO" id="GO:0009089">
    <property type="term" value="P:lysine biosynthetic process via diaminopimelate"/>
    <property type="evidence" value="ECO:0007669"/>
    <property type="project" value="TreeGrafter"/>
</dbReference>
<feature type="modified residue" description="N6-(pyridoxal phosphate)lysine" evidence="3">
    <location>
        <position position="62"/>
    </location>
</feature>
<organism evidence="5 6">
    <name type="scientific">Symmachiella macrocystis</name>
    <dbReference type="NCBI Taxonomy" id="2527985"/>
    <lineage>
        <taxon>Bacteria</taxon>
        <taxon>Pseudomonadati</taxon>
        <taxon>Planctomycetota</taxon>
        <taxon>Planctomycetia</taxon>
        <taxon>Planctomycetales</taxon>
        <taxon>Planctomycetaceae</taxon>
        <taxon>Symmachiella</taxon>
    </lineage>
</organism>
<dbReference type="InterPro" id="IPR000183">
    <property type="entry name" value="Orn/DAP/Arg_de-COase"/>
</dbReference>
<reference evidence="5 6" key="1">
    <citation type="submission" date="2019-02" db="EMBL/GenBank/DDBJ databases">
        <title>Deep-cultivation of Planctomycetes and their phenomic and genomic characterization uncovers novel biology.</title>
        <authorList>
            <person name="Wiegand S."/>
            <person name="Jogler M."/>
            <person name="Boedeker C."/>
            <person name="Pinto D."/>
            <person name="Vollmers J."/>
            <person name="Rivas-Marin E."/>
            <person name="Kohn T."/>
            <person name="Peeters S.H."/>
            <person name="Heuer A."/>
            <person name="Rast P."/>
            <person name="Oberbeckmann S."/>
            <person name="Bunk B."/>
            <person name="Jeske O."/>
            <person name="Meyerdierks A."/>
            <person name="Storesund J.E."/>
            <person name="Kallscheuer N."/>
            <person name="Luecker S."/>
            <person name="Lage O.M."/>
            <person name="Pohl T."/>
            <person name="Merkel B.J."/>
            <person name="Hornburger P."/>
            <person name="Mueller R.-W."/>
            <person name="Bruemmer F."/>
            <person name="Labrenz M."/>
            <person name="Spormann A.M."/>
            <person name="Op Den Camp H."/>
            <person name="Overmann J."/>
            <person name="Amann R."/>
            <person name="Jetten M.S.M."/>
            <person name="Mascher T."/>
            <person name="Medema M.H."/>
            <person name="Devos D.P."/>
            <person name="Kaster A.-K."/>
            <person name="Ovreas L."/>
            <person name="Rohde M."/>
            <person name="Galperin M.Y."/>
            <person name="Jogler C."/>
        </authorList>
    </citation>
    <scope>NUCLEOTIDE SEQUENCE [LARGE SCALE GENOMIC DNA]</scope>
    <source>
        <strain evidence="5 6">CA54</strain>
    </source>
</reference>
<evidence type="ECO:0000313" key="6">
    <source>
        <dbReference type="Proteomes" id="UP000320735"/>
    </source>
</evidence>
<sequence>MDAFGRRISLDEAAAVVQAAQLHGPLADAPSAIFHNLRLMRSRLVELQSAFPPNTLHAIAIKANPVLEILRTVVREGCGLEAASLEEVQLALAAGCPPQRVIFDSPAKTTDEICQALDAGIYLNVDNFEELQRIATQLQTRSSNSVIGLRVNPQVGGGTISLTSVANTDSKFGIPLSTNRAAILEAFATHEWLSGLHIHVGSQGCAMGLLTDAITIADTLLKEIEQHSGRAVTHLDIGGGLPTVYQSELTAPTPAEYVAEIRKRAPDVLSPTLQRITEFGRAVQANCGFAASRVEYYKSAQQMAVIHLGADFLLRPVYRPDDWPHEFFVLDAQGLPKKSDLRPVTIVGPLCFGGDIVARDALLPAIAAGDWIVIRDVGAYTLSMWSRHCSRGIPAVIGYEPDSLEAMRVLRPAESPEDIVRYWGNGEYIRSHEQDEWSNLDS</sequence>
<evidence type="ECO:0000259" key="4">
    <source>
        <dbReference type="Pfam" id="PF02784"/>
    </source>
</evidence>
<evidence type="ECO:0000256" key="2">
    <source>
        <dbReference type="ARBA" id="ARBA00022898"/>
    </source>
</evidence>
<comment type="cofactor">
    <cofactor evidence="1 3">
        <name>pyridoxal 5'-phosphate</name>
        <dbReference type="ChEBI" id="CHEBI:597326"/>
    </cofactor>
</comment>
<dbReference type="GO" id="GO:0008836">
    <property type="term" value="F:diaminopimelate decarboxylase activity"/>
    <property type="evidence" value="ECO:0007669"/>
    <property type="project" value="UniProtKB-EC"/>
</dbReference>
<dbReference type="InterPro" id="IPR002433">
    <property type="entry name" value="Orn_de-COase"/>
</dbReference>
<dbReference type="OrthoDB" id="9802241at2"/>
<keyword evidence="6" id="KW-1185">Reference proteome</keyword>
<dbReference type="RefSeq" id="WP_146374139.1">
    <property type="nucleotide sequence ID" value="NZ_SJPP01000003.1"/>
</dbReference>
<dbReference type="PANTHER" id="PTHR43727">
    <property type="entry name" value="DIAMINOPIMELATE DECARBOXYLASE"/>
    <property type="match status" value="1"/>
</dbReference>
<dbReference type="InterPro" id="IPR029066">
    <property type="entry name" value="PLP-binding_barrel"/>
</dbReference>
<dbReference type="SUPFAM" id="SSF50621">
    <property type="entry name" value="Alanine racemase C-terminal domain-like"/>
    <property type="match status" value="1"/>
</dbReference>
<dbReference type="InterPro" id="IPR009006">
    <property type="entry name" value="Ala_racemase/Decarboxylase_C"/>
</dbReference>
<keyword evidence="5" id="KW-0456">Lyase</keyword>
<dbReference type="PROSITE" id="PS00879">
    <property type="entry name" value="ODR_DC_2_2"/>
    <property type="match status" value="1"/>
</dbReference>
<proteinExistence type="predicted"/>
<dbReference type="EMBL" id="SJPP01000003">
    <property type="protein sequence ID" value="TWU07364.1"/>
    <property type="molecule type" value="Genomic_DNA"/>
</dbReference>
<feature type="domain" description="Orn/DAP/Arg decarboxylase 2 N-terminal" evidence="4">
    <location>
        <begin position="40"/>
        <end position="284"/>
    </location>
</feature>
<dbReference type="Gene3D" id="2.40.37.10">
    <property type="entry name" value="Lyase, Ornithine Decarboxylase, Chain A, domain 1"/>
    <property type="match status" value="1"/>
</dbReference>
<comment type="caution">
    <text evidence="5">The sequence shown here is derived from an EMBL/GenBank/DDBJ whole genome shotgun (WGS) entry which is preliminary data.</text>
</comment>
<dbReference type="Gene3D" id="3.20.20.10">
    <property type="entry name" value="Alanine racemase"/>
    <property type="match status" value="1"/>
</dbReference>
<dbReference type="FunFam" id="3.20.20.10:FF:000008">
    <property type="entry name" value="Ornithine decarboxylase"/>
    <property type="match status" value="1"/>
</dbReference>
<dbReference type="SUPFAM" id="SSF51419">
    <property type="entry name" value="PLP-binding barrel"/>
    <property type="match status" value="1"/>
</dbReference>
<evidence type="ECO:0000256" key="1">
    <source>
        <dbReference type="ARBA" id="ARBA00001933"/>
    </source>
</evidence>
<accession>A0A5C6BA23</accession>
<dbReference type="AlphaFoldDB" id="A0A5C6BA23"/>
<protein>
    <submittedName>
        <fullName evidence="5">Diaminopimelate decarboxylase</fullName>
        <ecNumber evidence="5">4.1.1.20</ecNumber>
    </submittedName>
</protein>
<dbReference type="PANTHER" id="PTHR43727:SF3">
    <property type="entry name" value="GROUP IV DECARBOXYLASE"/>
    <property type="match status" value="1"/>
</dbReference>
<keyword evidence="2 3" id="KW-0663">Pyridoxal phosphate</keyword>
<dbReference type="PRINTS" id="PR01182">
    <property type="entry name" value="ORNDCRBXLASE"/>
</dbReference>